<dbReference type="PROSITE" id="PS51764">
    <property type="entry name" value="GH26"/>
    <property type="match status" value="1"/>
</dbReference>
<dbReference type="SUPFAM" id="SSF51445">
    <property type="entry name" value="(Trans)glycosidases"/>
    <property type="match status" value="1"/>
</dbReference>
<organism evidence="7 8">
    <name type="scientific">Paraferrimonas sedimenticola</name>
    <dbReference type="NCBI Taxonomy" id="375674"/>
    <lineage>
        <taxon>Bacteria</taxon>
        <taxon>Pseudomonadati</taxon>
        <taxon>Pseudomonadota</taxon>
        <taxon>Gammaproteobacteria</taxon>
        <taxon>Alteromonadales</taxon>
        <taxon>Ferrimonadaceae</taxon>
        <taxon>Paraferrimonas</taxon>
    </lineage>
</organism>
<protein>
    <recommendedName>
        <fullName evidence="6">GH26 domain-containing protein</fullName>
    </recommendedName>
</protein>
<dbReference type="PANTHER" id="PTHR40079:SF4">
    <property type="entry name" value="GH26 DOMAIN-CONTAINING PROTEIN-RELATED"/>
    <property type="match status" value="1"/>
</dbReference>
<evidence type="ECO:0000256" key="3">
    <source>
        <dbReference type="ARBA" id="ARBA00023295"/>
    </source>
</evidence>
<dbReference type="AlphaFoldDB" id="A0AA37RVC1"/>
<proteinExistence type="inferred from homology"/>
<dbReference type="EMBL" id="BSNC01000003">
    <property type="protein sequence ID" value="GLP95903.1"/>
    <property type="molecule type" value="Genomic_DNA"/>
</dbReference>
<dbReference type="GO" id="GO:0006080">
    <property type="term" value="P:substituted mannan metabolic process"/>
    <property type="evidence" value="ECO:0007669"/>
    <property type="project" value="InterPro"/>
</dbReference>
<dbReference type="InterPro" id="IPR000805">
    <property type="entry name" value="Glyco_hydro_26"/>
</dbReference>
<dbReference type="Gene3D" id="3.20.20.80">
    <property type="entry name" value="Glycosidases"/>
    <property type="match status" value="1"/>
</dbReference>
<evidence type="ECO:0000256" key="4">
    <source>
        <dbReference type="PROSITE-ProRule" id="PRU01100"/>
    </source>
</evidence>
<evidence type="ECO:0000259" key="6">
    <source>
        <dbReference type="PROSITE" id="PS51764"/>
    </source>
</evidence>
<dbReference type="PROSITE" id="PS51257">
    <property type="entry name" value="PROKAR_LIPOPROTEIN"/>
    <property type="match status" value="1"/>
</dbReference>
<feature type="signal peptide" evidence="5">
    <location>
        <begin position="1"/>
        <end position="25"/>
    </location>
</feature>
<comment type="caution">
    <text evidence="7">The sequence shown here is derived from an EMBL/GenBank/DDBJ whole genome shotgun (WGS) entry which is preliminary data.</text>
</comment>
<reference evidence="7" key="2">
    <citation type="submission" date="2023-01" db="EMBL/GenBank/DDBJ databases">
        <title>Draft genome sequence of Paraferrimonas sedimenticola strain NBRC 101628.</title>
        <authorList>
            <person name="Sun Q."/>
            <person name="Mori K."/>
        </authorList>
    </citation>
    <scope>NUCLEOTIDE SEQUENCE</scope>
    <source>
        <strain evidence="7">NBRC 101628</strain>
    </source>
</reference>
<evidence type="ECO:0000256" key="2">
    <source>
        <dbReference type="ARBA" id="ARBA00022801"/>
    </source>
</evidence>
<feature type="chain" id="PRO_5041446341" description="GH26 domain-containing protein" evidence="5">
    <location>
        <begin position="26"/>
        <end position="389"/>
    </location>
</feature>
<evidence type="ECO:0000313" key="7">
    <source>
        <dbReference type="EMBL" id="GLP95903.1"/>
    </source>
</evidence>
<dbReference type="InterPro" id="IPR022790">
    <property type="entry name" value="GH26_dom"/>
</dbReference>
<reference evidence="7" key="1">
    <citation type="journal article" date="2014" name="Int. J. Syst. Evol. Microbiol.">
        <title>Complete genome sequence of Corynebacterium casei LMG S-19264T (=DSM 44701T), isolated from a smear-ripened cheese.</title>
        <authorList>
            <consortium name="US DOE Joint Genome Institute (JGI-PGF)"/>
            <person name="Walter F."/>
            <person name="Albersmeier A."/>
            <person name="Kalinowski J."/>
            <person name="Ruckert C."/>
        </authorList>
    </citation>
    <scope>NUCLEOTIDE SEQUENCE</scope>
    <source>
        <strain evidence="7">NBRC 101628</strain>
    </source>
</reference>
<keyword evidence="2 4" id="KW-0378">Hydrolase</keyword>
<sequence>MLQGVSRWKILAWVSLVCVSSVACAQATELKAKFLPPEGKLLMFIGQDSDTISDYIKAVPEDNIEAVTLYTTIKHADPSKTLKAVFERANWQAGDVDFGYTLAESPKAALAIGLAFDACNDIDHAIEIAAGRYDKSIAALGEYLASIAPRKVFLRIGYEFDGMWNCYNPESYKQAYRKIVDGVKAQGADNVAMIWQSAAWPDPDGAGERAPLYDHRDPKHLSRWYPGDDYVDWVSLSTFYTDLSQWRYTPGDTPKRAQMGVLDFARKKAKPVFISEAAPQGFDIGELTRSPIQRNQAKPASAEEIWQSWFKPWFELIYDNQDVVRAVAYINTHWKTQPMWYCKPGIDAGKPGCNNGNWGDTRIQANPLIQSRWLVQVNDEKRWIQRGDY</sequence>
<keyword evidence="8" id="KW-1185">Reference proteome</keyword>
<feature type="active site" description="Proton donor" evidence="4">
    <location>
        <position position="159"/>
    </location>
</feature>
<feature type="active site" description="Nucleophile" evidence="4">
    <location>
        <position position="276"/>
    </location>
</feature>
<gene>
    <name evidence="7" type="ORF">GCM10007895_12090</name>
</gene>
<dbReference type="InterPro" id="IPR017853">
    <property type="entry name" value="GH"/>
</dbReference>
<evidence type="ECO:0000256" key="5">
    <source>
        <dbReference type="SAM" id="SignalP"/>
    </source>
</evidence>
<dbReference type="Proteomes" id="UP001161422">
    <property type="component" value="Unassembled WGS sequence"/>
</dbReference>
<feature type="domain" description="GH26" evidence="6">
    <location>
        <begin position="25"/>
        <end position="327"/>
    </location>
</feature>
<dbReference type="GO" id="GO:0016985">
    <property type="term" value="F:mannan endo-1,4-beta-mannosidase activity"/>
    <property type="evidence" value="ECO:0007669"/>
    <property type="project" value="InterPro"/>
</dbReference>
<keyword evidence="5" id="KW-0732">Signal</keyword>
<evidence type="ECO:0000256" key="1">
    <source>
        <dbReference type="ARBA" id="ARBA00007754"/>
    </source>
</evidence>
<dbReference type="RefSeq" id="WP_095506468.1">
    <property type="nucleotide sequence ID" value="NZ_BSNC01000003.1"/>
</dbReference>
<dbReference type="PANTHER" id="PTHR40079">
    <property type="entry name" value="MANNAN ENDO-1,4-BETA-MANNOSIDASE E-RELATED"/>
    <property type="match status" value="1"/>
</dbReference>
<keyword evidence="3 4" id="KW-0326">Glycosidase</keyword>
<comment type="similarity">
    <text evidence="1 4">Belongs to the glycosyl hydrolase 26 family.</text>
</comment>
<name>A0AA37RVC1_9GAMM</name>
<accession>A0AA37RVC1</accession>
<evidence type="ECO:0000313" key="8">
    <source>
        <dbReference type="Proteomes" id="UP001161422"/>
    </source>
</evidence>